<protein>
    <submittedName>
        <fullName evidence="1">Uncharacterized protein</fullName>
    </submittedName>
</protein>
<reference evidence="1" key="1">
    <citation type="submission" date="2014-09" db="EMBL/GenBank/DDBJ databases">
        <authorList>
            <person name="Magalhaes I.L.F."/>
            <person name="Oliveira U."/>
            <person name="Santos F.R."/>
            <person name="Vidigal T.H.D.A."/>
            <person name="Brescovit A.D."/>
            <person name="Santos A.J."/>
        </authorList>
    </citation>
    <scope>NUCLEOTIDE SEQUENCE</scope>
    <source>
        <tissue evidence="1">Shoot tissue taken approximately 20 cm above the soil surface</tissue>
    </source>
</reference>
<organism evidence="1">
    <name type="scientific">Arundo donax</name>
    <name type="common">Giant reed</name>
    <name type="synonym">Donax arundinaceus</name>
    <dbReference type="NCBI Taxonomy" id="35708"/>
    <lineage>
        <taxon>Eukaryota</taxon>
        <taxon>Viridiplantae</taxon>
        <taxon>Streptophyta</taxon>
        <taxon>Embryophyta</taxon>
        <taxon>Tracheophyta</taxon>
        <taxon>Spermatophyta</taxon>
        <taxon>Magnoliopsida</taxon>
        <taxon>Liliopsida</taxon>
        <taxon>Poales</taxon>
        <taxon>Poaceae</taxon>
        <taxon>PACMAD clade</taxon>
        <taxon>Arundinoideae</taxon>
        <taxon>Arundineae</taxon>
        <taxon>Arundo</taxon>
    </lineage>
</organism>
<evidence type="ECO:0000313" key="1">
    <source>
        <dbReference type="EMBL" id="JAD31571.1"/>
    </source>
</evidence>
<sequence>MAKGLCSYFGDNQNKDSLAMLINSPSKLTPNSNQLT</sequence>
<name>A0A0A8YYC1_ARUDO</name>
<dbReference type="EMBL" id="GBRH01266324">
    <property type="protein sequence ID" value="JAD31571.1"/>
    <property type="molecule type" value="Transcribed_RNA"/>
</dbReference>
<reference evidence="1" key="2">
    <citation type="journal article" date="2015" name="Data Brief">
        <title>Shoot transcriptome of the giant reed, Arundo donax.</title>
        <authorList>
            <person name="Barrero R.A."/>
            <person name="Guerrero F.D."/>
            <person name="Moolhuijzen P."/>
            <person name="Goolsby J.A."/>
            <person name="Tidwell J."/>
            <person name="Bellgard S.E."/>
            <person name="Bellgard M.I."/>
        </authorList>
    </citation>
    <scope>NUCLEOTIDE SEQUENCE</scope>
    <source>
        <tissue evidence="1">Shoot tissue taken approximately 20 cm above the soil surface</tissue>
    </source>
</reference>
<proteinExistence type="predicted"/>
<accession>A0A0A8YYC1</accession>
<dbReference type="AlphaFoldDB" id="A0A0A8YYC1"/>